<dbReference type="Pfam" id="PF05141">
    <property type="entry name" value="DIT1_PvcA"/>
    <property type="match status" value="1"/>
</dbReference>
<sequence length="165" mass="18804">MMIREDSFTRLLQVTYPDYVRLSIHESMGAVKLFVPLIIQGSSEFPRRTPWHSTIALSLSGTYSTAHAMEVRNTHNLILRDDGSLHPFYFREKSELWDWEDDTVVFEPQYPNRLVVRPKEGGKIVLSEEQIEKIRKLRAIHTAGPVEVVGFAGTTAATVAEVAKY</sequence>
<dbReference type="EMBL" id="ML994620">
    <property type="protein sequence ID" value="KAF2189946.1"/>
    <property type="molecule type" value="Genomic_DNA"/>
</dbReference>
<dbReference type="AlphaFoldDB" id="A0A6A6EJ59"/>
<dbReference type="PANTHER" id="PTHR37285">
    <property type="entry name" value="SPORE WALL MATURATION PROTEIN DIT1"/>
    <property type="match status" value="1"/>
</dbReference>
<evidence type="ECO:0000313" key="1">
    <source>
        <dbReference type="EMBL" id="KAF2189946.1"/>
    </source>
</evidence>
<dbReference type="PANTHER" id="PTHR37285:SF5">
    <property type="entry name" value="SPORE WALL MATURATION PROTEIN DIT1"/>
    <property type="match status" value="1"/>
</dbReference>
<gene>
    <name evidence="1" type="ORF">K469DRAFT_50490</name>
</gene>
<protein>
    <submittedName>
        <fullName evidence="1">Uncharacterized protein</fullName>
    </submittedName>
</protein>
<dbReference type="OrthoDB" id="429813at2759"/>
<proteinExistence type="predicted"/>
<name>A0A6A6EJ59_9PEZI</name>
<evidence type="ECO:0000313" key="2">
    <source>
        <dbReference type="Proteomes" id="UP000800200"/>
    </source>
</evidence>
<reference evidence="1" key="1">
    <citation type="journal article" date="2020" name="Stud. Mycol.">
        <title>101 Dothideomycetes genomes: a test case for predicting lifestyles and emergence of pathogens.</title>
        <authorList>
            <person name="Haridas S."/>
            <person name="Albert R."/>
            <person name="Binder M."/>
            <person name="Bloem J."/>
            <person name="Labutti K."/>
            <person name="Salamov A."/>
            <person name="Andreopoulos B."/>
            <person name="Baker S."/>
            <person name="Barry K."/>
            <person name="Bills G."/>
            <person name="Bluhm B."/>
            <person name="Cannon C."/>
            <person name="Castanera R."/>
            <person name="Culley D."/>
            <person name="Daum C."/>
            <person name="Ezra D."/>
            <person name="Gonzalez J."/>
            <person name="Henrissat B."/>
            <person name="Kuo A."/>
            <person name="Liang C."/>
            <person name="Lipzen A."/>
            <person name="Lutzoni F."/>
            <person name="Magnuson J."/>
            <person name="Mondo S."/>
            <person name="Nolan M."/>
            <person name="Ohm R."/>
            <person name="Pangilinan J."/>
            <person name="Park H.-J."/>
            <person name="Ramirez L."/>
            <person name="Alfaro M."/>
            <person name="Sun H."/>
            <person name="Tritt A."/>
            <person name="Yoshinaga Y."/>
            <person name="Zwiers L.-H."/>
            <person name="Turgeon B."/>
            <person name="Goodwin S."/>
            <person name="Spatafora J."/>
            <person name="Crous P."/>
            <person name="Grigoriev I."/>
        </authorList>
    </citation>
    <scope>NUCLEOTIDE SEQUENCE</scope>
    <source>
        <strain evidence="1">CBS 207.26</strain>
    </source>
</reference>
<organism evidence="1 2">
    <name type="scientific">Zopfia rhizophila CBS 207.26</name>
    <dbReference type="NCBI Taxonomy" id="1314779"/>
    <lineage>
        <taxon>Eukaryota</taxon>
        <taxon>Fungi</taxon>
        <taxon>Dikarya</taxon>
        <taxon>Ascomycota</taxon>
        <taxon>Pezizomycotina</taxon>
        <taxon>Dothideomycetes</taxon>
        <taxon>Dothideomycetes incertae sedis</taxon>
        <taxon>Zopfiaceae</taxon>
        <taxon>Zopfia</taxon>
    </lineage>
</organism>
<dbReference type="InterPro" id="IPR007817">
    <property type="entry name" value="Isocyanide_synthase_DIT1"/>
</dbReference>
<keyword evidence="2" id="KW-1185">Reference proteome</keyword>
<dbReference type="Proteomes" id="UP000800200">
    <property type="component" value="Unassembled WGS sequence"/>
</dbReference>
<accession>A0A6A6EJ59</accession>